<dbReference type="PANTHER" id="PTHR33164:SF43">
    <property type="entry name" value="HTH-TYPE TRANSCRIPTIONAL REPRESSOR YETL"/>
    <property type="match status" value="1"/>
</dbReference>
<dbReference type="InterPro" id="IPR016181">
    <property type="entry name" value="Acyl_CoA_acyltransferase"/>
</dbReference>
<evidence type="ECO:0000313" key="3">
    <source>
        <dbReference type="EMBL" id="WOJ96964.1"/>
    </source>
</evidence>
<evidence type="ECO:0000259" key="1">
    <source>
        <dbReference type="PROSITE" id="PS50995"/>
    </source>
</evidence>
<dbReference type="EMBL" id="CP136865">
    <property type="protein sequence ID" value="WOJ96964.1"/>
    <property type="molecule type" value="Genomic_DNA"/>
</dbReference>
<dbReference type="InterPro" id="IPR036390">
    <property type="entry name" value="WH_DNA-bd_sf"/>
</dbReference>
<feature type="domain" description="HTH marR-type" evidence="1">
    <location>
        <begin position="12"/>
        <end position="150"/>
    </location>
</feature>
<dbReference type="InterPro" id="IPR000182">
    <property type="entry name" value="GNAT_dom"/>
</dbReference>
<dbReference type="Pfam" id="PF00583">
    <property type="entry name" value="Acetyltransf_1"/>
    <property type="match status" value="1"/>
</dbReference>
<protein>
    <submittedName>
        <fullName evidence="3">Bifunctional helix-turn-helix transcriptional regulator/GNAT family N-acetyltransferase</fullName>
    </submittedName>
</protein>
<evidence type="ECO:0000313" key="4">
    <source>
        <dbReference type="Proteomes" id="UP001626549"/>
    </source>
</evidence>
<dbReference type="RefSeq" id="WP_407327650.1">
    <property type="nucleotide sequence ID" value="NZ_CP136865.1"/>
</dbReference>
<dbReference type="PANTHER" id="PTHR33164">
    <property type="entry name" value="TRANSCRIPTIONAL REGULATOR, MARR FAMILY"/>
    <property type="match status" value="1"/>
</dbReference>
<accession>A0ABZ0IEH8</accession>
<organism evidence="3 4">
    <name type="scientific">Congregibacter brevis</name>
    <dbReference type="NCBI Taxonomy" id="3081201"/>
    <lineage>
        <taxon>Bacteria</taxon>
        <taxon>Pseudomonadati</taxon>
        <taxon>Pseudomonadota</taxon>
        <taxon>Gammaproteobacteria</taxon>
        <taxon>Cellvibrionales</taxon>
        <taxon>Halieaceae</taxon>
        <taxon>Congregibacter</taxon>
    </lineage>
</organism>
<dbReference type="Proteomes" id="UP001626549">
    <property type="component" value="Chromosome"/>
</dbReference>
<proteinExistence type="predicted"/>
<dbReference type="InterPro" id="IPR039422">
    <property type="entry name" value="MarR/SlyA-like"/>
</dbReference>
<name>A0ABZ0IEH8_9GAMM</name>
<keyword evidence="4" id="KW-1185">Reference proteome</keyword>
<reference evidence="3 4" key="1">
    <citation type="submission" date="2023-10" db="EMBL/GenBank/DDBJ databases">
        <title>Two novel species belonging to the OM43/NOR5 clade.</title>
        <authorList>
            <person name="Park M."/>
        </authorList>
    </citation>
    <scope>NUCLEOTIDE SEQUENCE [LARGE SCALE GENOMIC DNA]</scope>
    <source>
        <strain evidence="3 4">IMCC45268</strain>
    </source>
</reference>
<gene>
    <name evidence="3" type="ORF">R0137_17240</name>
</gene>
<dbReference type="PROSITE" id="PS51186">
    <property type="entry name" value="GNAT"/>
    <property type="match status" value="1"/>
</dbReference>
<dbReference type="PROSITE" id="PS50995">
    <property type="entry name" value="HTH_MARR_2"/>
    <property type="match status" value="1"/>
</dbReference>
<dbReference type="Pfam" id="PF12802">
    <property type="entry name" value="MarR_2"/>
    <property type="match status" value="1"/>
</dbReference>
<sequence>MNTPDILEDLGHLALASRLKRLADAMLADAAKIHAESGEPIQPGQFPLVSALDRYGPMTVNDAAQALGISQPAATRAVAEAIKTGTVASHTAENDKRVRELSLTPLGRESVTRMKRSMWPRVAAAARELTHNVSGDILESIAEIERRFAQQSTHHRVRANTLSIVPFSDDLVQHFHDLNIEWIESMFTVEPHDLEVLMHPRENIIDKGGEIYFLRDGESDILGTCALERDVEGFVELTKMCVHGAARGRGAGEFLLRFILERAREIGCTDKLYLLSNAGNVAAVTLYEKLGFIHDAEILQRFGARYARCDVAMRFQGSPEV</sequence>
<dbReference type="InterPro" id="IPR036388">
    <property type="entry name" value="WH-like_DNA-bd_sf"/>
</dbReference>
<dbReference type="Gene3D" id="3.40.630.30">
    <property type="match status" value="1"/>
</dbReference>
<dbReference type="SUPFAM" id="SSF55729">
    <property type="entry name" value="Acyl-CoA N-acyltransferases (Nat)"/>
    <property type="match status" value="1"/>
</dbReference>
<dbReference type="Gene3D" id="1.10.10.10">
    <property type="entry name" value="Winged helix-like DNA-binding domain superfamily/Winged helix DNA-binding domain"/>
    <property type="match status" value="1"/>
</dbReference>
<feature type="domain" description="N-acetyltransferase" evidence="2">
    <location>
        <begin position="173"/>
        <end position="318"/>
    </location>
</feature>
<dbReference type="SMART" id="SM00347">
    <property type="entry name" value="HTH_MARR"/>
    <property type="match status" value="1"/>
</dbReference>
<dbReference type="InterPro" id="IPR000835">
    <property type="entry name" value="HTH_MarR-typ"/>
</dbReference>
<dbReference type="SUPFAM" id="SSF46785">
    <property type="entry name" value="Winged helix' DNA-binding domain"/>
    <property type="match status" value="1"/>
</dbReference>
<evidence type="ECO:0000259" key="2">
    <source>
        <dbReference type="PROSITE" id="PS51186"/>
    </source>
</evidence>
<dbReference type="CDD" id="cd04301">
    <property type="entry name" value="NAT_SF"/>
    <property type="match status" value="1"/>
</dbReference>